<evidence type="ECO:0000313" key="3">
    <source>
        <dbReference type="Proteomes" id="UP000276133"/>
    </source>
</evidence>
<sequence length="100" mass="11635">MNELGHSINCSNIKEYCFRAASLVSAGQIFDHFFLLFIPIIFWNSPRSKYPVSSEYSFFPVASKIGYFKKIQNSHQNKYLYGSKANKRIFSFYSNKKKVA</sequence>
<evidence type="ECO:0000313" key="2">
    <source>
        <dbReference type="EMBL" id="RNA32710.1"/>
    </source>
</evidence>
<dbReference type="AlphaFoldDB" id="A0A3M7SAW6"/>
<keyword evidence="1" id="KW-1133">Transmembrane helix</keyword>
<reference evidence="2 3" key="1">
    <citation type="journal article" date="2018" name="Sci. Rep.">
        <title>Genomic signatures of local adaptation to the degree of environmental predictability in rotifers.</title>
        <authorList>
            <person name="Franch-Gras L."/>
            <person name="Hahn C."/>
            <person name="Garcia-Roger E.M."/>
            <person name="Carmona M.J."/>
            <person name="Serra M."/>
            <person name="Gomez A."/>
        </authorList>
    </citation>
    <scope>NUCLEOTIDE SEQUENCE [LARGE SCALE GENOMIC DNA]</scope>
    <source>
        <strain evidence="2">HYR1</strain>
    </source>
</reference>
<accession>A0A3M7SAW6</accession>
<keyword evidence="1" id="KW-0812">Transmembrane</keyword>
<proteinExistence type="predicted"/>
<name>A0A3M7SAW6_BRAPC</name>
<dbReference type="Proteomes" id="UP000276133">
    <property type="component" value="Unassembled WGS sequence"/>
</dbReference>
<comment type="caution">
    <text evidence="2">The sequence shown here is derived from an EMBL/GenBank/DDBJ whole genome shotgun (WGS) entry which is preliminary data.</text>
</comment>
<evidence type="ECO:0000256" key="1">
    <source>
        <dbReference type="SAM" id="Phobius"/>
    </source>
</evidence>
<keyword evidence="1" id="KW-0472">Membrane</keyword>
<organism evidence="2 3">
    <name type="scientific">Brachionus plicatilis</name>
    <name type="common">Marine rotifer</name>
    <name type="synonym">Brachionus muelleri</name>
    <dbReference type="NCBI Taxonomy" id="10195"/>
    <lineage>
        <taxon>Eukaryota</taxon>
        <taxon>Metazoa</taxon>
        <taxon>Spiralia</taxon>
        <taxon>Gnathifera</taxon>
        <taxon>Rotifera</taxon>
        <taxon>Eurotatoria</taxon>
        <taxon>Monogononta</taxon>
        <taxon>Pseudotrocha</taxon>
        <taxon>Ploima</taxon>
        <taxon>Brachionidae</taxon>
        <taxon>Brachionus</taxon>
    </lineage>
</organism>
<protein>
    <submittedName>
        <fullName evidence="2">Uncharacterized protein</fullName>
    </submittedName>
</protein>
<gene>
    <name evidence="2" type="ORF">BpHYR1_038827</name>
</gene>
<dbReference type="EMBL" id="REGN01001758">
    <property type="protein sequence ID" value="RNA32710.1"/>
    <property type="molecule type" value="Genomic_DNA"/>
</dbReference>
<keyword evidence="3" id="KW-1185">Reference proteome</keyword>
<feature type="transmembrane region" description="Helical" evidence="1">
    <location>
        <begin position="20"/>
        <end position="43"/>
    </location>
</feature>